<proteinExistence type="predicted"/>
<dbReference type="EMBL" id="HACA01023391">
    <property type="protein sequence ID" value="CDW40752.1"/>
    <property type="molecule type" value="Transcribed_RNA"/>
</dbReference>
<evidence type="ECO:0000313" key="1">
    <source>
        <dbReference type="EMBL" id="CDW40752.1"/>
    </source>
</evidence>
<protein>
    <submittedName>
        <fullName evidence="1">Uncharacterized protein</fullName>
    </submittedName>
</protein>
<organism evidence="1">
    <name type="scientific">Lepeophtheirus salmonis</name>
    <name type="common">Salmon louse</name>
    <name type="synonym">Caligus salmonis</name>
    <dbReference type="NCBI Taxonomy" id="72036"/>
    <lineage>
        <taxon>Eukaryota</taxon>
        <taxon>Metazoa</taxon>
        <taxon>Ecdysozoa</taxon>
        <taxon>Arthropoda</taxon>
        <taxon>Crustacea</taxon>
        <taxon>Multicrustacea</taxon>
        <taxon>Hexanauplia</taxon>
        <taxon>Copepoda</taxon>
        <taxon>Siphonostomatoida</taxon>
        <taxon>Caligidae</taxon>
        <taxon>Lepeophtheirus</taxon>
    </lineage>
</organism>
<reference evidence="1" key="1">
    <citation type="submission" date="2014-05" db="EMBL/GenBank/DDBJ databases">
        <authorList>
            <person name="Chronopoulou M."/>
        </authorList>
    </citation>
    <scope>NUCLEOTIDE SEQUENCE</scope>
    <source>
        <tissue evidence="1">Whole organism</tissue>
    </source>
</reference>
<sequence length="79" mass="9106">MNLKVAITCRILVKMRHLNITTTDNYTSNLLHKWHIRILQFGAKFFPYVASLKGIIQQSILRQISSSSNWLLSESDSLT</sequence>
<name>A0A0K2US90_LEPSM</name>
<dbReference type="AlphaFoldDB" id="A0A0K2US90"/>
<accession>A0A0K2US90</accession>